<dbReference type="AlphaFoldDB" id="A0A9N9D730"/>
<proteinExistence type="predicted"/>
<evidence type="ECO:0000313" key="2">
    <source>
        <dbReference type="EMBL" id="CAG8628750.1"/>
    </source>
</evidence>
<reference evidence="2" key="1">
    <citation type="submission" date="2021-06" db="EMBL/GenBank/DDBJ databases">
        <authorList>
            <person name="Kallberg Y."/>
            <person name="Tangrot J."/>
            <person name="Rosling A."/>
        </authorList>
    </citation>
    <scope>NUCLEOTIDE SEQUENCE</scope>
    <source>
        <strain evidence="2">IA702</strain>
    </source>
</reference>
<keyword evidence="3" id="KW-1185">Reference proteome</keyword>
<evidence type="ECO:0000256" key="1">
    <source>
        <dbReference type="SAM" id="MobiDB-lite"/>
    </source>
</evidence>
<evidence type="ECO:0000313" key="3">
    <source>
        <dbReference type="Proteomes" id="UP000789572"/>
    </source>
</evidence>
<accession>A0A9N9D730</accession>
<feature type="compositionally biased region" description="Low complexity" evidence="1">
    <location>
        <begin position="321"/>
        <end position="338"/>
    </location>
</feature>
<comment type="caution">
    <text evidence="2">The sequence shown here is derived from an EMBL/GenBank/DDBJ whole genome shotgun (WGS) entry which is preliminary data.</text>
</comment>
<dbReference type="GO" id="GO:0005829">
    <property type="term" value="C:cytosol"/>
    <property type="evidence" value="ECO:0007669"/>
    <property type="project" value="TreeGrafter"/>
</dbReference>
<feature type="region of interest" description="Disordered" evidence="1">
    <location>
        <begin position="149"/>
        <end position="176"/>
    </location>
</feature>
<feature type="region of interest" description="Disordered" evidence="1">
    <location>
        <begin position="420"/>
        <end position="468"/>
    </location>
</feature>
<feature type="non-terminal residue" evidence="2">
    <location>
        <position position="468"/>
    </location>
</feature>
<dbReference type="InterPro" id="IPR051640">
    <property type="entry name" value="GRB10-interact_GYF"/>
</dbReference>
<organism evidence="2 3">
    <name type="scientific">Paraglomus occultum</name>
    <dbReference type="NCBI Taxonomy" id="144539"/>
    <lineage>
        <taxon>Eukaryota</taxon>
        <taxon>Fungi</taxon>
        <taxon>Fungi incertae sedis</taxon>
        <taxon>Mucoromycota</taxon>
        <taxon>Glomeromycotina</taxon>
        <taxon>Glomeromycetes</taxon>
        <taxon>Paraglomerales</taxon>
        <taxon>Paraglomeraceae</taxon>
        <taxon>Paraglomus</taxon>
    </lineage>
</organism>
<feature type="compositionally biased region" description="Basic and acidic residues" evidence="1">
    <location>
        <begin position="96"/>
        <end position="112"/>
    </location>
</feature>
<feature type="compositionally biased region" description="Basic and acidic residues" evidence="1">
    <location>
        <begin position="36"/>
        <end position="67"/>
    </location>
</feature>
<dbReference type="OrthoDB" id="6415790at2759"/>
<dbReference type="EMBL" id="CAJVPJ010002761">
    <property type="protein sequence ID" value="CAG8628750.1"/>
    <property type="molecule type" value="Genomic_DNA"/>
</dbReference>
<name>A0A9N9D730_9GLOM</name>
<dbReference type="Proteomes" id="UP000789572">
    <property type="component" value="Unassembled WGS sequence"/>
</dbReference>
<feature type="compositionally biased region" description="Polar residues" evidence="1">
    <location>
        <begin position="287"/>
        <end position="320"/>
    </location>
</feature>
<dbReference type="PANTHER" id="PTHR14445">
    <property type="entry name" value="GRB10 INTERACTING GYF PROTEIN"/>
    <property type="match status" value="1"/>
</dbReference>
<feature type="compositionally biased region" description="Low complexity" evidence="1">
    <location>
        <begin position="149"/>
        <end position="160"/>
    </location>
</feature>
<sequence>LDNDVESASTSESAKTSSEAAAKLSNKEGTSTQPTQKDDTNRSKPSLRDIQAEEERKKQQEEKDRANAQHSILSTPPGKPLSPQKSTNIKTPSLREIQEAEARKAAERKAAERQTINAVNAAAGASSRENVTLSSTSWGLIMSNTAMATNSASSSSNPPAVSTQAWQSAAAPKKTLREIQKEEEEAVKRRNKMREMQQQAMLNVAASSPTSSGVGKRYADTLVTGPNAVNAKAKTTTIPTGMAWTTVAGKPATRIVMSSAAGGNGGGTVMKSAGSKDLPLAWDEGQKGTNGLQNAYRQLPTKSTDQTKSVTRSMSLNATTSGSKQTNNNYNNSSLTNSDQSPPRPPSEDFMKWCRQALRGLTNINSDEFIQMLLTFPLDPPPATIEIIQDSIYTYSPTLDGRRFADEFVKRRKADASGIPMSNFSIHHADSKTGKDVGTGTTGTKDDNSGTGAGAFKVVTTKKNKKRH</sequence>
<feature type="compositionally biased region" description="Low complexity" evidence="1">
    <location>
        <begin position="1"/>
        <end position="23"/>
    </location>
</feature>
<feature type="region of interest" description="Disordered" evidence="1">
    <location>
        <begin position="1"/>
        <end position="114"/>
    </location>
</feature>
<protein>
    <submittedName>
        <fullName evidence="2">9785_t:CDS:1</fullName>
    </submittedName>
</protein>
<feature type="region of interest" description="Disordered" evidence="1">
    <location>
        <begin position="279"/>
        <end position="349"/>
    </location>
</feature>
<gene>
    <name evidence="2" type="ORF">POCULU_LOCUS8784</name>
</gene>
<dbReference type="PANTHER" id="PTHR14445:SF36">
    <property type="entry name" value="FI03272P-RELATED"/>
    <property type="match status" value="1"/>
</dbReference>